<feature type="compositionally biased region" description="Polar residues" evidence="1">
    <location>
        <begin position="12"/>
        <end position="23"/>
    </location>
</feature>
<feature type="region of interest" description="Disordered" evidence="1">
    <location>
        <begin position="1"/>
        <end position="41"/>
    </location>
</feature>
<evidence type="ECO:0000313" key="2">
    <source>
        <dbReference type="EMBL" id="RRT50088.1"/>
    </source>
</evidence>
<proteinExistence type="predicted"/>
<organism evidence="2 3">
    <name type="scientific">Ensete ventricosum</name>
    <name type="common">Abyssinian banana</name>
    <name type="synonym">Musa ensete</name>
    <dbReference type="NCBI Taxonomy" id="4639"/>
    <lineage>
        <taxon>Eukaryota</taxon>
        <taxon>Viridiplantae</taxon>
        <taxon>Streptophyta</taxon>
        <taxon>Embryophyta</taxon>
        <taxon>Tracheophyta</taxon>
        <taxon>Spermatophyta</taxon>
        <taxon>Magnoliopsida</taxon>
        <taxon>Liliopsida</taxon>
        <taxon>Zingiberales</taxon>
        <taxon>Musaceae</taxon>
        <taxon>Ensete</taxon>
    </lineage>
</organism>
<sequence length="108" mass="11911">MRPTRHLIAPASDQSPPSKQANGSFGRDPSTESNPRPPLVTGTPLVLCAPRLMPRIRSYTLGHRGMNKLRAEGRGIGDRSGKRALCPVHLSFCVLFRFCAYMLCYVIS</sequence>
<accession>A0A426YED7</accession>
<evidence type="ECO:0000256" key="1">
    <source>
        <dbReference type="SAM" id="MobiDB-lite"/>
    </source>
</evidence>
<dbReference type="AlphaFoldDB" id="A0A426YED7"/>
<evidence type="ECO:0000313" key="3">
    <source>
        <dbReference type="Proteomes" id="UP000287651"/>
    </source>
</evidence>
<reference evidence="2 3" key="1">
    <citation type="journal article" date="2014" name="Agronomy (Basel)">
        <title>A Draft Genome Sequence for Ensete ventricosum, the Drought-Tolerant Tree Against Hunger.</title>
        <authorList>
            <person name="Harrison J."/>
            <person name="Moore K.A."/>
            <person name="Paszkiewicz K."/>
            <person name="Jones T."/>
            <person name="Grant M."/>
            <person name="Ambacheew D."/>
            <person name="Muzemil S."/>
            <person name="Studholme D.J."/>
        </authorList>
    </citation>
    <scope>NUCLEOTIDE SEQUENCE [LARGE SCALE GENOMIC DNA]</scope>
</reference>
<protein>
    <submittedName>
        <fullName evidence="2">Uncharacterized protein</fullName>
    </submittedName>
</protein>
<comment type="caution">
    <text evidence="2">The sequence shown here is derived from an EMBL/GenBank/DDBJ whole genome shotgun (WGS) entry which is preliminary data.</text>
</comment>
<dbReference type="Proteomes" id="UP000287651">
    <property type="component" value="Unassembled WGS sequence"/>
</dbReference>
<name>A0A426YED7_ENSVE</name>
<dbReference type="EMBL" id="AMZH03012963">
    <property type="protein sequence ID" value="RRT50088.1"/>
    <property type="molecule type" value="Genomic_DNA"/>
</dbReference>
<gene>
    <name evidence="2" type="ORF">B296_00032168</name>
</gene>